<evidence type="ECO:0000256" key="3">
    <source>
        <dbReference type="ARBA" id="ARBA00023015"/>
    </source>
</evidence>
<evidence type="ECO:0000256" key="4">
    <source>
        <dbReference type="ARBA" id="ARBA00023125"/>
    </source>
</evidence>
<evidence type="ECO:0000313" key="7">
    <source>
        <dbReference type="EMBL" id="SPZ96716.1"/>
    </source>
</evidence>
<gene>
    <name evidence="7" type="ORF">NCTC7878_00174</name>
</gene>
<dbReference type="SMART" id="SM00850">
    <property type="entry name" value="LytTR"/>
    <property type="match status" value="1"/>
</dbReference>
<dbReference type="InterPro" id="IPR007492">
    <property type="entry name" value="LytTR_DNA-bd_dom"/>
</dbReference>
<keyword evidence="4 7" id="KW-0238">DNA-binding</keyword>
<name>A0A2X2JWZ7_STAAU</name>
<feature type="domain" description="HTH LytTR-type" evidence="6">
    <location>
        <begin position="58"/>
        <end position="161"/>
    </location>
</feature>
<dbReference type="GO" id="GO:0005737">
    <property type="term" value="C:cytoplasm"/>
    <property type="evidence" value="ECO:0007669"/>
    <property type="project" value="UniProtKB-SubCell"/>
</dbReference>
<dbReference type="PROSITE" id="PS50930">
    <property type="entry name" value="HTH_LYTTR"/>
    <property type="match status" value="1"/>
</dbReference>
<evidence type="ECO:0000313" key="8">
    <source>
        <dbReference type="Proteomes" id="UP000249913"/>
    </source>
</evidence>
<reference evidence="7 8" key="1">
    <citation type="submission" date="2018-06" db="EMBL/GenBank/DDBJ databases">
        <authorList>
            <consortium name="Pathogen Informatics"/>
            <person name="Doyle S."/>
        </authorList>
    </citation>
    <scope>NUCLEOTIDE SEQUENCE [LARGE SCALE GENOMIC DNA]</scope>
    <source>
        <strain evidence="7 8">NCTC7878</strain>
    </source>
</reference>
<protein>
    <submittedName>
        <fullName evidence="7">LytTr DNA-binding domain protein</fullName>
    </submittedName>
</protein>
<dbReference type="Pfam" id="PF04397">
    <property type="entry name" value="LytTR"/>
    <property type="match status" value="1"/>
</dbReference>
<evidence type="ECO:0000256" key="2">
    <source>
        <dbReference type="ARBA" id="ARBA00022490"/>
    </source>
</evidence>
<dbReference type="GO" id="GO:0000156">
    <property type="term" value="F:phosphorelay response regulator activity"/>
    <property type="evidence" value="ECO:0007669"/>
    <property type="project" value="InterPro"/>
</dbReference>
<evidence type="ECO:0000259" key="6">
    <source>
        <dbReference type="PROSITE" id="PS50930"/>
    </source>
</evidence>
<dbReference type="GO" id="GO:0003677">
    <property type="term" value="F:DNA binding"/>
    <property type="evidence" value="ECO:0007669"/>
    <property type="project" value="UniProtKB-KW"/>
</dbReference>
<keyword evidence="3" id="KW-0805">Transcription regulation</keyword>
<dbReference type="Gene3D" id="2.40.50.1020">
    <property type="entry name" value="LytTr DNA-binding domain"/>
    <property type="match status" value="1"/>
</dbReference>
<dbReference type="PANTHER" id="PTHR37299:SF2">
    <property type="entry name" value="HTH LYTTR-TYPE DOMAIN-CONTAINING PROTEIN"/>
    <property type="match status" value="1"/>
</dbReference>
<dbReference type="EMBL" id="UAUX01000002">
    <property type="protein sequence ID" value="SPZ96716.1"/>
    <property type="molecule type" value="Genomic_DNA"/>
</dbReference>
<evidence type="ECO:0000256" key="5">
    <source>
        <dbReference type="ARBA" id="ARBA00023163"/>
    </source>
</evidence>
<dbReference type="Proteomes" id="UP000249913">
    <property type="component" value="Unassembled WGS sequence"/>
</dbReference>
<keyword evidence="5" id="KW-0804">Transcription</keyword>
<dbReference type="PANTHER" id="PTHR37299">
    <property type="entry name" value="TRANSCRIPTIONAL REGULATOR-RELATED"/>
    <property type="match status" value="1"/>
</dbReference>
<evidence type="ECO:0000256" key="1">
    <source>
        <dbReference type="ARBA" id="ARBA00004496"/>
    </source>
</evidence>
<proteinExistence type="predicted"/>
<dbReference type="AlphaFoldDB" id="A0A2X2JWZ7"/>
<organism evidence="7 8">
    <name type="scientific">Staphylococcus aureus</name>
    <dbReference type="NCBI Taxonomy" id="1280"/>
    <lineage>
        <taxon>Bacteria</taxon>
        <taxon>Bacillati</taxon>
        <taxon>Bacillota</taxon>
        <taxon>Bacilli</taxon>
        <taxon>Bacillales</taxon>
        <taxon>Staphylococcaceae</taxon>
        <taxon>Staphylococcus</taxon>
    </lineage>
</organism>
<accession>A0A2X2JWZ7</accession>
<sequence>MVVYGLIILKEALTYDETQFIINANETESYIDIHAPKMNDHVQSIINAVNDLDKSHTLVGYIDKEIHIINVSDVITFQVINKNVTAITSNQKFKLKLRLYELEKQLPQHFIRISKSEIVNKYYIEKLLLEPNGLIRMYLKDAHYTYSSRRFLKSIKERLSI</sequence>
<dbReference type="InterPro" id="IPR046947">
    <property type="entry name" value="LytR-like"/>
</dbReference>
<comment type="subcellular location">
    <subcellularLocation>
        <location evidence="1">Cytoplasm</location>
    </subcellularLocation>
</comment>
<keyword evidence="2" id="KW-0963">Cytoplasm</keyword>